<feature type="domain" description="Bacterial virulence protein VirB8" evidence="7">
    <location>
        <begin position="46"/>
        <end position="250"/>
    </location>
</feature>
<comment type="subcellular location">
    <subcellularLocation>
        <location evidence="1">Membrane</location>
        <topology evidence="1">Single-pass membrane protein</topology>
    </subcellularLocation>
</comment>
<reference evidence="8" key="1">
    <citation type="submission" date="2023-03" db="EMBL/GenBank/DDBJ databases">
        <title>Chitinimonas shenzhenensis gen. nov., sp. nov., a novel member of family Burkholderiaceae isolated from activated sludge collected in Shen Zhen, China.</title>
        <authorList>
            <person name="Wang X."/>
        </authorList>
    </citation>
    <scope>NUCLEOTIDE SEQUENCE</scope>
    <source>
        <strain evidence="8">DQS-5</strain>
    </source>
</reference>
<dbReference type="Gene3D" id="3.10.450.230">
    <property type="entry name" value="VirB8 protein"/>
    <property type="match status" value="1"/>
</dbReference>
<dbReference type="Proteomes" id="UP001172778">
    <property type="component" value="Unassembled WGS sequence"/>
</dbReference>
<dbReference type="SUPFAM" id="SSF54427">
    <property type="entry name" value="NTF2-like"/>
    <property type="match status" value="1"/>
</dbReference>
<evidence type="ECO:0000256" key="2">
    <source>
        <dbReference type="ARBA" id="ARBA00022692"/>
    </source>
</evidence>
<dbReference type="InterPro" id="IPR007430">
    <property type="entry name" value="VirB8"/>
</dbReference>
<keyword evidence="9" id="KW-1185">Reference proteome</keyword>
<dbReference type="CDD" id="cd16425">
    <property type="entry name" value="TrbF"/>
    <property type="match status" value="1"/>
</dbReference>
<dbReference type="InterPro" id="IPR032710">
    <property type="entry name" value="NTF2-like_dom_sf"/>
</dbReference>
<dbReference type="InterPro" id="IPR035658">
    <property type="entry name" value="TrbF"/>
</dbReference>
<evidence type="ECO:0000256" key="6">
    <source>
        <dbReference type="SAM" id="Phobius"/>
    </source>
</evidence>
<sequence>MSTNTHSTVAPTGAEIMQPEIGHTPQKENTAKQKPNKGVDSPYLEARREWNERYGSYISQARNWRLCAIISCLTTLASVVGLAYIGAQNKIVPYVVQVDKNGVATASGAADKAQAADERVVKAYIGRFITDMRTVSPDLVAEKAGIERVYSMISNGSPALVKLNEHFQKNNPFTIVANSMVAIEITSVLPITEKTWQVEWNEIIRDRRGELTANNKMRASITIEVTPPKDEKLLLVNPLGIYITDLNWVQSLQ</sequence>
<keyword evidence="4 6" id="KW-0472">Membrane</keyword>
<dbReference type="RefSeq" id="WP_284102955.1">
    <property type="nucleotide sequence ID" value="NZ_JARRAF010000044.1"/>
</dbReference>
<evidence type="ECO:0000256" key="1">
    <source>
        <dbReference type="ARBA" id="ARBA00004167"/>
    </source>
</evidence>
<keyword evidence="2 6" id="KW-0812">Transmembrane</keyword>
<protein>
    <submittedName>
        <fullName evidence="8">VirB8/TrbF family protein</fullName>
    </submittedName>
</protein>
<evidence type="ECO:0000256" key="4">
    <source>
        <dbReference type="ARBA" id="ARBA00023136"/>
    </source>
</evidence>
<evidence type="ECO:0000256" key="3">
    <source>
        <dbReference type="ARBA" id="ARBA00022989"/>
    </source>
</evidence>
<feature type="region of interest" description="Disordered" evidence="5">
    <location>
        <begin position="1"/>
        <end position="42"/>
    </location>
</feature>
<accession>A0ABT7E2T2</accession>
<evidence type="ECO:0000313" key="9">
    <source>
        <dbReference type="Proteomes" id="UP001172778"/>
    </source>
</evidence>
<name>A0ABT7E2T2_9NEIS</name>
<organism evidence="8 9">
    <name type="scientific">Parachitinimonas caeni</name>
    <dbReference type="NCBI Taxonomy" id="3031301"/>
    <lineage>
        <taxon>Bacteria</taxon>
        <taxon>Pseudomonadati</taxon>
        <taxon>Pseudomonadota</taxon>
        <taxon>Betaproteobacteria</taxon>
        <taxon>Neisseriales</taxon>
        <taxon>Chitinibacteraceae</taxon>
        <taxon>Parachitinimonas</taxon>
    </lineage>
</organism>
<evidence type="ECO:0000313" key="8">
    <source>
        <dbReference type="EMBL" id="MDK2126636.1"/>
    </source>
</evidence>
<evidence type="ECO:0000259" key="7">
    <source>
        <dbReference type="Pfam" id="PF04335"/>
    </source>
</evidence>
<dbReference type="EMBL" id="JARRAF010000044">
    <property type="protein sequence ID" value="MDK2126636.1"/>
    <property type="molecule type" value="Genomic_DNA"/>
</dbReference>
<feature type="transmembrane region" description="Helical" evidence="6">
    <location>
        <begin position="66"/>
        <end position="87"/>
    </location>
</feature>
<dbReference type="Pfam" id="PF04335">
    <property type="entry name" value="VirB8"/>
    <property type="match status" value="1"/>
</dbReference>
<comment type="caution">
    <text evidence="8">The sequence shown here is derived from an EMBL/GenBank/DDBJ whole genome shotgun (WGS) entry which is preliminary data.</text>
</comment>
<feature type="compositionally biased region" description="Polar residues" evidence="5">
    <location>
        <begin position="1"/>
        <end position="10"/>
    </location>
</feature>
<gene>
    <name evidence="8" type="ORF">PZA18_21560</name>
</gene>
<proteinExistence type="predicted"/>
<keyword evidence="3 6" id="KW-1133">Transmembrane helix</keyword>
<evidence type="ECO:0000256" key="5">
    <source>
        <dbReference type="SAM" id="MobiDB-lite"/>
    </source>
</evidence>